<proteinExistence type="predicted"/>
<sequence>MAQIVKPKSKATPPQAGATPKAPAHDKRTHHPRFVFTDFAMI</sequence>
<dbReference type="EMBL" id="CYSB01000040">
    <property type="protein sequence ID" value="CUH69469.1"/>
    <property type="molecule type" value="Genomic_DNA"/>
</dbReference>
<dbReference type="AlphaFoldDB" id="A0A0P1FVI8"/>
<evidence type="ECO:0000256" key="1">
    <source>
        <dbReference type="SAM" id="MobiDB-lite"/>
    </source>
</evidence>
<protein>
    <submittedName>
        <fullName evidence="3">Uncharacterized protein</fullName>
    </submittedName>
</protein>
<keyword evidence="4" id="KW-1185">Reference proteome</keyword>
<feature type="region of interest" description="Disordered" evidence="1">
    <location>
        <begin position="1"/>
        <end position="33"/>
    </location>
</feature>
<dbReference type="RefSeq" id="WP_278044383.1">
    <property type="nucleotide sequence ID" value="NZ_CYSB01000040.1"/>
</dbReference>
<accession>A0A0P1FVI8</accession>
<reference evidence="2 4" key="2">
    <citation type="submission" date="2015-09" db="EMBL/GenBank/DDBJ databases">
        <authorList>
            <person name="Rodrigo-Torres L."/>
            <person name="Arahal D.R."/>
        </authorList>
    </citation>
    <scope>NUCLEOTIDE SEQUENCE [LARGE SCALE GENOMIC DNA]</scope>
    <source>
        <strain evidence="2 4">CECT 5118</strain>
    </source>
</reference>
<name>A0A0P1FVI8_9RHOB</name>
<evidence type="ECO:0000313" key="3">
    <source>
        <dbReference type="EMBL" id="CUH72872.1"/>
    </source>
</evidence>
<dbReference type="Proteomes" id="UP000051887">
    <property type="component" value="Unassembled WGS sequence"/>
</dbReference>
<evidence type="ECO:0000313" key="4">
    <source>
        <dbReference type="Proteomes" id="UP000051086"/>
    </source>
</evidence>
<organism evidence="3 5">
    <name type="scientific">Thalassovita autumnalis</name>
    <dbReference type="NCBI Taxonomy" id="2072972"/>
    <lineage>
        <taxon>Bacteria</taxon>
        <taxon>Pseudomonadati</taxon>
        <taxon>Pseudomonadota</taxon>
        <taxon>Alphaproteobacteria</taxon>
        <taxon>Rhodobacterales</taxon>
        <taxon>Roseobacteraceae</taxon>
        <taxon>Thalassovita</taxon>
    </lineage>
</organism>
<evidence type="ECO:0000313" key="2">
    <source>
        <dbReference type="EMBL" id="CUH69469.1"/>
    </source>
</evidence>
<evidence type="ECO:0000313" key="5">
    <source>
        <dbReference type="Proteomes" id="UP000051887"/>
    </source>
</evidence>
<dbReference type="EMBL" id="CYSC01000035">
    <property type="protein sequence ID" value="CUH72872.1"/>
    <property type="molecule type" value="Genomic_DNA"/>
</dbReference>
<gene>
    <name evidence="2" type="ORF">TL5118_03432</name>
    <name evidence="3" type="ORF">TL5120_02672</name>
</gene>
<reference evidence="3 5" key="1">
    <citation type="submission" date="2015-09" db="EMBL/GenBank/DDBJ databases">
        <authorList>
            <consortium name="Swine Surveillance"/>
        </authorList>
    </citation>
    <scope>NUCLEOTIDE SEQUENCE [LARGE SCALE GENOMIC DNA]</scope>
    <source>
        <strain evidence="3 5">5120</strain>
    </source>
</reference>
<dbReference type="Proteomes" id="UP000051086">
    <property type="component" value="Unassembled WGS sequence"/>
</dbReference>